<dbReference type="CDD" id="cd07016">
    <property type="entry name" value="S14_ClpP_1"/>
    <property type="match status" value="1"/>
</dbReference>
<dbReference type="Proteomes" id="UP000051521">
    <property type="component" value="Unassembled WGS sequence"/>
</dbReference>
<proteinExistence type="inferred from homology"/>
<dbReference type="EMBL" id="AYZO01000014">
    <property type="protein sequence ID" value="KRN12002.1"/>
    <property type="molecule type" value="Genomic_DNA"/>
</dbReference>
<dbReference type="Pfam" id="PF00574">
    <property type="entry name" value="CLP_protease"/>
    <property type="match status" value="1"/>
</dbReference>
<dbReference type="InterPro" id="IPR029045">
    <property type="entry name" value="ClpP/crotonase-like_dom_sf"/>
</dbReference>
<comment type="similarity">
    <text evidence="1 6">Belongs to the peptidase S14 family.</text>
</comment>
<evidence type="ECO:0000256" key="3">
    <source>
        <dbReference type="ARBA" id="ARBA00022670"/>
    </source>
</evidence>
<comment type="caution">
    <text evidence="7">The sequence shown here is derived from an EMBL/GenBank/DDBJ whole genome shotgun (WGS) entry which is preliminary data.</text>
</comment>
<evidence type="ECO:0000256" key="4">
    <source>
        <dbReference type="ARBA" id="ARBA00022801"/>
    </source>
</evidence>
<dbReference type="PRINTS" id="PR00127">
    <property type="entry name" value="CLPPROTEASEP"/>
</dbReference>
<dbReference type="InterPro" id="IPR023562">
    <property type="entry name" value="ClpP/TepA"/>
</dbReference>
<evidence type="ECO:0000313" key="7">
    <source>
        <dbReference type="EMBL" id="KRN12002.1"/>
    </source>
</evidence>
<evidence type="ECO:0000256" key="2">
    <source>
        <dbReference type="ARBA" id="ARBA00022490"/>
    </source>
</evidence>
<evidence type="ECO:0000256" key="6">
    <source>
        <dbReference type="RuleBase" id="RU003567"/>
    </source>
</evidence>
<dbReference type="InterPro" id="IPR001907">
    <property type="entry name" value="ClpP"/>
</dbReference>
<dbReference type="NCBIfam" id="NF045542">
    <property type="entry name" value="Clp_rel_HeadMat"/>
    <property type="match status" value="1"/>
</dbReference>
<keyword evidence="3" id="KW-0645">Protease</keyword>
<evidence type="ECO:0000313" key="8">
    <source>
        <dbReference type="Proteomes" id="UP000051521"/>
    </source>
</evidence>
<keyword evidence="2" id="KW-0963">Cytoplasm</keyword>
<keyword evidence="5" id="KW-0720">Serine protease</keyword>
<protein>
    <recommendedName>
        <fullName evidence="6">ATP-dependent Clp protease proteolytic subunit</fullName>
    </recommendedName>
</protein>
<organism evidence="7 8">
    <name type="scientific">Lactobacillus gigeriorum DSM 23908 = CRBIP 24.85</name>
    <dbReference type="NCBI Taxonomy" id="1423751"/>
    <lineage>
        <taxon>Bacteria</taxon>
        <taxon>Bacillati</taxon>
        <taxon>Bacillota</taxon>
        <taxon>Bacilli</taxon>
        <taxon>Lactobacillales</taxon>
        <taxon>Lactobacillaceae</taxon>
        <taxon>Lactobacillus</taxon>
    </lineage>
</organism>
<dbReference type="Gene3D" id="3.90.226.10">
    <property type="entry name" value="2-enoyl-CoA Hydratase, Chain A, domain 1"/>
    <property type="match status" value="1"/>
</dbReference>
<dbReference type="PANTHER" id="PTHR10381">
    <property type="entry name" value="ATP-DEPENDENT CLP PROTEASE PROTEOLYTIC SUBUNIT"/>
    <property type="match status" value="1"/>
</dbReference>
<dbReference type="RefSeq" id="WP_082621059.1">
    <property type="nucleotide sequence ID" value="NZ_AYZO01000014.1"/>
</dbReference>
<gene>
    <name evidence="7" type="ORF">FC38_GL000405</name>
</gene>
<dbReference type="PANTHER" id="PTHR10381:SF70">
    <property type="entry name" value="ATP-DEPENDENT CLP PROTEASE PROTEOLYTIC SUBUNIT"/>
    <property type="match status" value="1"/>
</dbReference>
<name>A0ABR5PYF2_9LACO</name>
<sequence>MPTVNIKGVISSDDNAEIYQWFGYTAVTPSSVADQLSEAGGEDVIVNIGSNGGDVFAGSEIYSALKEYPGKVDVHITSLAASAASFIAMAGDSVQISPTAQIMIHRSSTSASGNTDAMASAKQATDSIDTMLVNVFHKKTGIKCEALYDMLKAETWINAEQAVKQGFADKILFEDEEADVTDNVYNGVGLISLSRKQIKDIKQILHPKRVTDDVDKLTDKKSKTEQVKYKLGLLF</sequence>
<evidence type="ECO:0000256" key="1">
    <source>
        <dbReference type="ARBA" id="ARBA00007039"/>
    </source>
</evidence>
<accession>A0ABR5PYF2</accession>
<reference evidence="7 8" key="1">
    <citation type="journal article" date="2015" name="Genome Announc.">
        <title>Expanding the biotechnology potential of lactobacilli through comparative genomics of 213 strains and associated genera.</title>
        <authorList>
            <person name="Sun Z."/>
            <person name="Harris H.M."/>
            <person name="McCann A."/>
            <person name="Guo C."/>
            <person name="Argimon S."/>
            <person name="Zhang W."/>
            <person name="Yang X."/>
            <person name="Jeffery I.B."/>
            <person name="Cooney J.C."/>
            <person name="Kagawa T.F."/>
            <person name="Liu W."/>
            <person name="Song Y."/>
            <person name="Salvetti E."/>
            <person name="Wrobel A."/>
            <person name="Rasinkangas P."/>
            <person name="Parkhill J."/>
            <person name="Rea M.C."/>
            <person name="O'Sullivan O."/>
            <person name="Ritari J."/>
            <person name="Douillard F.P."/>
            <person name="Paul Ross R."/>
            <person name="Yang R."/>
            <person name="Briner A.E."/>
            <person name="Felis G.E."/>
            <person name="de Vos W.M."/>
            <person name="Barrangou R."/>
            <person name="Klaenhammer T.R."/>
            <person name="Caufield P.W."/>
            <person name="Cui Y."/>
            <person name="Zhang H."/>
            <person name="O'Toole P.W."/>
        </authorList>
    </citation>
    <scope>NUCLEOTIDE SEQUENCE [LARGE SCALE GENOMIC DNA]</scope>
    <source>
        <strain evidence="7 8">DSM 23908</strain>
    </source>
</reference>
<evidence type="ECO:0000256" key="5">
    <source>
        <dbReference type="ARBA" id="ARBA00022825"/>
    </source>
</evidence>
<dbReference type="SUPFAM" id="SSF52096">
    <property type="entry name" value="ClpP/crotonase"/>
    <property type="match status" value="1"/>
</dbReference>
<keyword evidence="4" id="KW-0378">Hydrolase</keyword>
<keyword evidence="8" id="KW-1185">Reference proteome</keyword>